<sequence>MPSCEESSANDVGCDDCTSIVPATSAKRSLSDGGQDRRQIEKAYEVLGLQPGRSREVVERRFKALTKGSQSVLASFLQGLFFGVCQDRYVEITTSVGVLRSLFASVYSIGNSYRNWDKIPPGWYETACQEIYYHEGGPLPSPPIRPCVSISDDDIAPETHPLYDCMATSPFIVRWWFLGGGARLMRCCLGPQE</sequence>
<accession>A0A0G4GPG4</accession>
<evidence type="ECO:0000313" key="1">
    <source>
        <dbReference type="EMBL" id="CEM32243.1"/>
    </source>
</evidence>
<protein>
    <submittedName>
        <fullName evidence="1">Uncharacterized protein</fullName>
    </submittedName>
</protein>
<dbReference type="AlphaFoldDB" id="A0A0G4GPG4"/>
<gene>
    <name evidence="1" type="ORF">Vbra_962</name>
</gene>
<dbReference type="Proteomes" id="UP000041254">
    <property type="component" value="Unassembled WGS sequence"/>
</dbReference>
<dbReference type="InParanoid" id="A0A0G4GPG4"/>
<organism evidence="1 2">
    <name type="scientific">Vitrella brassicaformis (strain CCMP3155)</name>
    <dbReference type="NCBI Taxonomy" id="1169540"/>
    <lineage>
        <taxon>Eukaryota</taxon>
        <taxon>Sar</taxon>
        <taxon>Alveolata</taxon>
        <taxon>Colpodellida</taxon>
        <taxon>Vitrellaceae</taxon>
        <taxon>Vitrella</taxon>
    </lineage>
</organism>
<proteinExistence type="predicted"/>
<reference evidence="1 2" key="1">
    <citation type="submission" date="2014-11" db="EMBL/GenBank/DDBJ databases">
        <authorList>
            <person name="Zhu J."/>
            <person name="Qi W."/>
            <person name="Song R."/>
        </authorList>
    </citation>
    <scope>NUCLEOTIDE SEQUENCE [LARGE SCALE GENOMIC DNA]</scope>
</reference>
<keyword evidence="2" id="KW-1185">Reference proteome</keyword>
<evidence type="ECO:0000313" key="2">
    <source>
        <dbReference type="Proteomes" id="UP000041254"/>
    </source>
</evidence>
<dbReference type="EMBL" id="CDMY01000748">
    <property type="protein sequence ID" value="CEM32243.1"/>
    <property type="molecule type" value="Genomic_DNA"/>
</dbReference>
<name>A0A0G4GPG4_VITBC</name>
<dbReference type="VEuPathDB" id="CryptoDB:Vbra_962"/>